<gene>
    <name evidence="1" type="ORF">MYMAC_002786</name>
</gene>
<dbReference type="EMBL" id="CP022203">
    <property type="protein sequence ID" value="ATB47178.1"/>
    <property type="molecule type" value="Genomic_DNA"/>
</dbReference>
<sequence length="287" mass="33005">MSDRTLFVALARNRPEWLAQGLFIRAVETETNVRKFLLEGLKLDVSSNTKPEVHAEVPTKTSWRSDVKICWPNVTPIHFELKLTAPFTQRQREAGKKGQLPALIVPRREHYAKLASSCCIFEWRQLAAQVRQDDRVKSLLEEVSVSSSWLTDELKEGALSNEFSQFNSQQGLRRWPTIFRFLCTIDIHIIEMCGSMYQSSRQLSQTSKSTTPYYGYKFHLGQATMPSYWVGFWRAKNGIIRFGLWASNEHGKDVLLTESLPFQARKAAKLIVEHAETHEARFARNSP</sequence>
<reference evidence="1 2" key="1">
    <citation type="submission" date="2017-06" db="EMBL/GenBank/DDBJ databases">
        <title>Sequencing and comparative analysis of myxobacterial genomes.</title>
        <authorList>
            <person name="Rupp O."/>
            <person name="Goesmann A."/>
            <person name="Sogaard-Andersen L."/>
        </authorList>
    </citation>
    <scope>NUCLEOTIDE SEQUENCE [LARGE SCALE GENOMIC DNA]</scope>
    <source>
        <strain evidence="1 2">DSM 14697</strain>
    </source>
</reference>
<keyword evidence="2" id="KW-1185">Reference proteome</keyword>
<dbReference type="RefSeq" id="WP_157757499.1">
    <property type="nucleotide sequence ID" value="NZ_CP022203.1"/>
</dbReference>
<accession>A0A250JU32</accession>
<name>A0A250JU32_9BACT</name>
<evidence type="ECO:0000313" key="2">
    <source>
        <dbReference type="Proteomes" id="UP000217343"/>
    </source>
</evidence>
<evidence type="ECO:0000313" key="1">
    <source>
        <dbReference type="EMBL" id="ATB47178.1"/>
    </source>
</evidence>
<dbReference type="Proteomes" id="UP000217343">
    <property type="component" value="Chromosome"/>
</dbReference>
<dbReference type="AlphaFoldDB" id="A0A250JU32"/>
<dbReference type="OrthoDB" id="5510635at2"/>
<protein>
    <submittedName>
        <fullName evidence="1">Uncharacterized protein</fullName>
    </submittedName>
</protein>
<organism evidence="1 2">
    <name type="scientific">Corallococcus macrosporus DSM 14697</name>
    <dbReference type="NCBI Taxonomy" id="1189310"/>
    <lineage>
        <taxon>Bacteria</taxon>
        <taxon>Pseudomonadati</taxon>
        <taxon>Myxococcota</taxon>
        <taxon>Myxococcia</taxon>
        <taxon>Myxococcales</taxon>
        <taxon>Cystobacterineae</taxon>
        <taxon>Myxococcaceae</taxon>
        <taxon>Corallococcus</taxon>
    </lineage>
</organism>
<proteinExistence type="predicted"/>
<dbReference type="KEGG" id="mmas:MYMAC_002786"/>